<dbReference type="AlphaFoldDB" id="A0A0W0FHT7"/>
<gene>
    <name evidence="1" type="ORF">WG66_11519</name>
</gene>
<dbReference type="Proteomes" id="UP000054988">
    <property type="component" value="Unassembled WGS sequence"/>
</dbReference>
<sequence length="239" mass="26286">MARAAINLAEAAFSISPPQRYNFPKVLPPDSVVPLMVDMVARYHSLVQNALGPDDVDVSCEGLSSCCRCLTACFFRGYSWVVQALDNELLALIPRIDSALNGLEPTSSRTIEKISATSKALCDLVSSIQSFLVLRSVLNRSMKRMHPLLPEDHDTQETPVMAALASLNKEAWAVKCQMYQFDDSDSQSCCSSSVRVDYSSVFPQCSVPLETGPDTYQASQVQAMFCLLSLNLLFSQMPK</sequence>
<organism evidence="1 2">
    <name type="scientific">Moniliophthora roreri</name>
    <name type="common">Frosty pod rot fungus</name>
    <name type="synonym">Monilia roreri</name>
    <dbReference type="NCBI Taxonomy" id="221103"/>
    <lineage>
        <taxon>Eukaryota</taxon>
        <taxon>Fungi</taxon>
        <taxon>Dikarya</taxon>
        <taxon>Basidiomycota</taxon>
        <taxon>Agaricomycotina</taxon>
        <taxon>Agaricomycetes</taxon>
        <taxon>Agaricomycetidae</taxon>
        <taxon>Agaricales</taxon>
        <taxon>Marasmiineae</taxon>
        <taxon>Marasmiaceae</taxon>
        <taxon>Moniliophthora</taxon>
    </lineage>
</organism>
<proteinExistence type="predicted"/>
<protein>
    <submittedName>
        <fullName evidence="1">Uncharacterized protein</fullName>
    </submittedName>
</protein>
<name>A0A0W0FHT7_MONRR</name>
<evidence type="ECO:0000313" key="1">
    <source>
        <dbReference type="EMBL" id="KTB35902.1"/>
    </source>
</evidence>
<comment type="caution">
    <text evidence="1">The sequence shown here is derived from an EMBL/GenBank/DDBJ whole genome shotgun (WGS) entry which is preliminary data.</text>
</comment>
<evidence type="ECO:0000313" key="2">
    <source>
        <dbReference type="Proteomes" id="UP000054988"/>
    </source>
</evidence>
<reference evidence="1 2" key="1">
    <citation type="submission" date="2015-12" db="EMBL/GenBank/DDBJ databases">
        <title>Draft genome sequence of Moniliophthora roreri, the causal agent of frosty pod rot of cacao.</title>
        <authorList>
            <person name="Aime M.C."/>
            <person name="Diaz-Valderrama J.R."/>
            <person name="Kijpornyongpan T."/>
            <person name="Phillips-Mora W."/>
        </authorList>
    </citation>
    <scope>NUCLEOTIDE SEQUENCE [LARGE SCALE GENOMIC DNA]</scope>
    <source>
        <strain evidence="1 2">MCA 2952</strain>
    </source>
</reference>
<dbReference type="EMBL" id="LATX01001961">
    <property type="protein sequence ID" value="KTB35902.1"/>
    <property type="molecule type" value="Genomic_DNA"/>
</dbReference>
<accession>A0A0W0FHT7</accession>